<name>A0A5C3MHD5_9AGAR</name>
<proteinExistence type="predicted"/>
<feature type="region of interest" description="Disordered" evidence="1">
    <location>
        <begin position="196"/>
        <end position="422"/>
    </location>
</feature>
<dbReference type="Proteomes" id="UP000308652">
    <property type="component" value="Unassembled WGS sequence"/>
</dbReference>
<evidence type="ECO:0000313" key="2">
    <source>
        <dbReference type="EMBL" id="TFK44829.1"/>
    </source>
</evidence>
<sequence>MLAEQLLTASTASDMHYHPTHRPPPFTVQTHPSWGPSPPNYALTTSYSTSVPRRYQTSPGVWSDGTSTVLSAVLPQVQALLKEGRSSLQLPPVSSDVIFTLAALEVFYKPSDPAHWLFWSDEKKNQTATRVNRISLHQPPLIRSNVAWNGIPEYLAILASHHGSTWRPLYEKQPWYTTLVPPKAAAQSKVLNLRKRKAAPGAFREPSKSPGHEDAEDVEEPPIKRSKVKRTGSPAKRASQITRTQPSQEDTIPQKSQPSPTSSTSSLPPANLPLITPPSITVLLPDTTSPNADLSPRAGKRRKAGPPSRYPASIQSREPSTTPVDSLLLASASTSQSRNRSSSQDSAETVVAPEPRRSTSVSSASTTVEPSNSKKRKADVAMDIDIGGKIADDMDANSDVSVDSDGMVTRARASKGRSDESKVDQFLDEPIEVVPTSRAVKARKVAPSRAKGKKTVKA</sequence>
<feature type="compositionally biased region" description="Low complexity" evidence="1">
    <location>
        <begin position="253"/>
        <end position="273"/>
    </location>
</feature>
<organism evidence="2 3">
    <name type="scientific">Crucibulum laeve</name>
    <dbReference type="NCBI Taxonomy" id="68775"/>
    <lineage>
        <taxon>Eukaryota</taxon>
        <taxon>Fungi</taxon>
        <taxon>Dikarya</taxon>
        <taxon>Basidiomycota</taxon>
        <taxon>Agaricomycotina</taxon>
        <taxon>Agaricomycetes</taxon>
        <taxon>Agaricomycetidae</taxon>
        <taxon>Agaricales</taxon>
        <taxon>Agaricineae</taxon>
        <taxon>Nidulariaceae</taxon>
        <taxon>Crucibulum</taxon>
    </lineage>
</organism>
<feature type="compositionally biased region" description="Polar residues" evidence="1">
    <location>
        <begin position="313"/>
        <end position="324"/>
    </location>
</feature>
<evidence type="ECO:0000256" key="1">
    <source>
        <dbReference type="SAM" id="MobiDB-lite"/>
    </source>
</evidence>
<dbReference type="AlphaFoldDB" id="A0A5C3MHD5"/>
<dbReference type="STRING" id="68775.A0A5C3MHD5"/>
<dbReference type="OrthoDB" id="2944913at2759"/>
<feature type="compositionally biased region" description="Low complexity" evidence="1">
    <location>
        <begin position="326"/>
        <end position="347"/>
    </location>
</feature>
<keyword evidence="3" id="KW-1185">Reference proteome</keyword>
<feature type="region of interest" description="Disordered" evidence="1">
    <location>
        <begin position="10"/>
        <end position="39"/>
    </location>
</feature>
<dbReference type="EMBL" id="ML213590">
    <property type="protein sequence ID" value="TFK44829.1"/>
    <property type="molecule type" value="Genomic_DNA"/>
</dbReference>
<evidence type="ECO:0000313" key="3">
    <source>
        <dbReference type="Proteomes" id="UP000308652"/>
    </source>
</evidence>
<reference evidence="2 3" key="1">
    <citation type="journal article" date="2019" name="Nat. Ecol. Evol.">
        <title>Megaphylogeny resolves global patterns of mushroom evolution.</title>
        <authorList>
            <person name="Varga T."/>
            <person name="Krizsan K."/>
            <person name="Foldi C."/>
            <person name="Dima B."/>
            <person name="Sanchez-Garcia M."/>
            <person name="Sanchez-Ramirez S."/>
            <person name="Szollosi G.J."/>
            <person name="Szarkandi J.G."/>
            <person name="Papp V."/>
            <person name="Albert L."/>
            <person name="Andreopoulos W."/>
            <person name="Angelini C."/>
            <person name="Antonin V."/>
            <person name="Barry K.W."/>
            <person name="Bougher N.L."/>
            <person name="Buchanan P."/>
            <person name="Buyck B."/>
            <person name="Bense V."/>
            <person name="Catcheside P."/>
            <person name="Chovatia M."/>
            <person name="Cooper J."/>
            <person name="Damon W."/>
            <person name="Desjardin D."/>
            <person name="Finy P."/>
            <person name="Geml J."/>
            <person name="Haridas S."/>
            <person name="Hughes K."/>
            <person name="Justo A."/>
            <person name="Karasinski D."/>
            <person name="Kautmanova I."/>
            <person name="Kiss B."/>
            <person name="Kocsube S."/>
            <person name="Kotiranta H."/>
            <person name="LaButti K.M."/>
            <person name="Lechner B.E."/>
            <person name="Liimatainen K."/>
            <person name="Lipzen A."/>
            <person name="Lukacs Z."/>
            <person name="Mihaltcheva S."/>
            <person name="Morgado L.N."/>
            <person name="Niskanen T."/>
            <person name="Noordeloos M.E."/>
            <person name="Ohm R.A."/>
            <person name="Ortiz-Santana B."/>
            <person name="Ovrebo C."/>
            <person name="Racz N."/>
            <person name="Riley R."/>
            <person name="Savchenko A."/>
            <person name="Shiryaev A."/>
            <person name="Soop K."/>
            <person name="Spirin V."/>
            <person name="Szebenyi C."/>
            <person name="Tomsovsky M."/>
            <person name="Tulloss R.E."/>
            <person name="Uehling J."/>
            <person name="Grigoriev I.V."/>
            <person name="Vagvolgyi C."/>
            <person name="Papp T."/>
            <person name="Martin F.M."/>
            <person name="Miettinen O."/>
            <person name="Hibbett D.S."/>
            <person name="Nagy L.G."/>
        </authorList>
    </citation>
    <scope>NUCLEOTIDE SEQUENCE [LARGE SCALE GENOMIC DNA]</scope>
    <source>
        <strain evidence="2 3">CBS 166.37</strain>
    </source>
</reference>
<protein>
    <submittedName>
        <fullName evidence="2">Uncharacterized protein</fullName>
    </submittedName>
</protein>
<gene>
    <name evidence="2" type="ORF">BDQ12DRAFT_673648</name>
</gene>
<feature type="compositionally biased region" description="Polar residues" evidence="1">
    <location>
        <begin position="239"/>
        <end position="251"/>
    </location>
</feature>
<feature type="compositionally biased region" description="Low complexity" evidence="1">
    <location>
        <begin position="358"/>
        <end position="371"/>
    </location>
</feature>
<accession>A0A5C3MHD5</accession>